<organism evidence="1 2">
    <name type="scientific">Pseudorhizobium banfieldiae</name>
    <dbReference type="NCBI Taxonomy" id="1125847"/>
    <lineage>
        <taxon>Bacteria</taxon>
        <taxon>Pseudomonadati</taxon>
        <taxon>Pseudomonadota</taxon>
        <taxon>Alphaproteobacteria</taxon>
        <taxon>Hyphomicrobiales</taxon>
        <taxon>Rhizobiaceae</taxon>
        <taxon>Rhizobium/Agrobacterium group</taxon>
        <taxon>Pseudorhizobium</taxon>
    </lineage>
</organism>
<evidence type="ECO:0000313" key="1">
    <source>
        <dbReference type="EMBL" id="CCF19088.1"/>
    </source>
</evidence>
<name>L0ND96_9HYPH</name>
<proteinExistence type="predicted"/>
<dbReference type="STRING" id="1125847.NT26_1364"/>
<dbReference type="EMBL" id="FO082820">
    <property type="protein sequence ID" value="CCF19088.1"/>
    <property type="molecule type" value="Genomic_DNA"/>
</dbReference>
<keyword evidence="2" id="KW-1185">Reference proteome</keyword>
<accession>L0ND96</accession>
<protein>
    <submittedName>
        <fullName evidence="1">Uncharacterized protein</fullName>
    </submittedName>
</protein>
<dbReference type="KEGG" id="rht:NT26_1364"/>
<dbReference type="AlphaFoldDB" id="L0ND96"/>
<gene>
    <name evidence="1" type="ORF">NT26_1364</name>
</gene>
<dbReference type="Proteomes" id="UP000010792">
    <property type="component" value="Chromosome"/>
</dbReference>
<evidence type="ECO:0000313" key="2">
    <source>
        <dbReference type="Proteomes" id="UP000010792"/>
    </source>
</evidence>
<dbReference type="RefSeq" id="WP_156157131.1">
    <property type="nucleotide sequence ID" value="NZ_FO082820.1"/>
</dbReference>
<sequence length="57" mass="6373">MGANEKTETVTFRVRAANGGYMDIDACNPNQAREIFKARYPKVGITKVKRLKEGAEQ</sequence>
<dbReference type="OrthoDB" id="9945930at2"/>
<reference evidence="1 2" key="1">
    <citation type="journal article" date="2013" name="Genome Biol. Evol.">
        <title>Life in an arsenic-containing gold mine: genome and physiology of the autotrophic arsenite-oxidizing bacterium rhizobium sp. NT-26.</title>
        <authorList>
            <person name="Andres J."/>
            <person name="Arsene-Ploetze F."/>
            <person name="Barbe V."/>
            <person name="Brochier-Armanet C."/>
            <person name="Cleiss-Arnold J."/>
            <person name="Coppee J.Y."/>
            <person name="Dillies M.A."/>
            <person name="Geist"/>
            <person name="L"/>
            <person name="Joublin A."/>
            <person name="Koechler S."/>
            <person name="Lassalle F."/>
            <person name="Marchal M."/>
            <person name="Medigue C."/>
            <person name="Muller D."/>
            <person name="Nesme X."/>
            <person name="Plewniak F."/>
            <person name="Proux C."/>
            <person name="Ramirez-Bahena M.H."/>
            <person name="Schenowitz C."/>
            <person name="Sismeiro O."/>
            <person name="Vallenet D."/>
            <person name="Santini J.M."/>
            <person name="Bertin P.N."/>
        </authorList>
    </citation>
    <scope>NUCLEOTIDE SEQUENCE [LARGE SCALE GENOMIC DNA]</scope>
    <source>
        <strain evidence="1 2">NT-26</strain>
    </source>
</reference>